<evidence type="ECO:0000313" key="15">
    <source>
        <dbReference type="EMBL" id="ABW08721.1"/>
    </source>
</evidence>
<dbReference type="Proteomes" id="UP000000803">
    <property type="component" value="Chromosome 3R"/>
</dbReference>
<evidence type="ECO:0000256" key="1">
    <source>
        <dbReference type="ARBA" id="ARBA00004123"/>
    </source>
</evidence>
<dbReference type="GO" id="GO:0000398">
    <property type="term" value="P:mRNA splicing, via spliceosome"/>
    <property type="evidence" value="ECO:0000250"/>
    <property type="project" value="FlyBase"/>
</dbReference>
<dbReference type="Gene3D" id="1.25.40.180">
    <property type="match status" value="3"/>
</dbReference>
<evidence type="ECO:0000256" key="9">
    <source>
        <dbReference type="ARBA" id="ARBA00023242"/>
    </source>
</evidence>
<dbReference type="InterPro" id="IPR015174">
    <property type="entry name" value="MIF4G-like_typ-2"/>
</dbReference>
<dbReference type="PaxDb" id="7227-FBpp0112173"/>
<dbReference type="PANTHER" id="PTHR12412">
    <property type="entry name" value="CAP BINDING PROTEIN"/>
    <property type="match status" value="1"/>
</dbReference>
<evidence type="ECO:0000256" key="12">
    <source>
        <dbReference type="SAM" id="MobiDB-lite"/>
    </source>
</evidence>
<reference evidence="15" key="14">
    <citation type="submission" date="2023-12" db="EMBL/GenBank/DDBJ databases">
        <authorList>
            <consortium name="FlyBase"/>
        </authorList>
    </citation>
    <scope>NUCLEOTIDE SEQUENCE</scope>
</reference>
<reference evidence="15 17" key="5">
    <citation type="journal article" date="2002" name="Genome Biol.">
        <title>Heterochromatic sequences in a Drosophila whole-genome shotgun assembly.</title>
        <authorList>
            <person name="Hoskins R.A."/>
            <person name="Smith C.D."/>
            <person name="Carlson J.W."/>
            <person name="Carvalho A.B."/>
            <person name="Halpern A."/>
            <person name="Kaminker J.S."/>
            <person name="Kennedy C."/>
            <person name="Mungall C.J."/>
            <person name="Sullivan B.A."/>
            <person name="Sutton G.G."/>
            <person name="Yasuhara J.C."/>
            <person name="Wakimoto B.T."/>
            <person name="Myers E.W."/>
            <person name="Celniker S.E."/>
            <person name="Rubin G.M."/>
            <person name="Karpen G.H."/>
        </authorList>
    </citation>
    <scope>NUCLEOTIDE SEQUENCE [LARGE SCALE GENOMIC DNA]</scope>
    <source>
        <strain evidence="17">Berkeley</strain>
    </source>
</reference>
<dbReference type="GO" id="GO:0005846">
    <property type="term" value="C:nuclear cap binding complex"/>
    <property type="evidence" value="ECO:0000318"/>
    <property type="project" value="GO_Central"/>
</dbReference>
<dbReference type="SMART" id="SM00543">
    <property type="entry name" value="MIF4G"/>
    <property type="match status" value="1"/>
</dbReference>
<dbReference type="EMBL" id="AE014297">
    <property type="protein sequence ID" value="ABW08721.1"/>
    <property type="molecule type" value="Genomic_DNA"/>
</dbReference>
<dbReference type="Bgee" id="FBgn0038887">
    <property type="expression patterns" value="Expressed in spermatocyte in testis and 16 other cell types or tissues"/>
</dbReference>
<comment type="similarity">
    <text evidence="2">Belongs to the NCBP1 family.</text>
</comment>
<dbReference type="InterPro" id="IPR027159">
    <property type="entry name" value="CBP80"/>
</dbReference>
<dbReference type="Pfam" id="PF02854">
    <property type="entry name" value="MIF4G"/>
    <property type="match status" value="1"/>
</dbReference>
<reference evidence="17" key="4">
    <citation type="journal article" date="2002" name="Genome Biol.">
        <title>The transposable elements of the Drosophila melanogaster euchromatin: a genomics perspective.</title>
        <authorList>
            <person name="Kaminker J.S."/>
            <person name="Bergman C.M."/>
            <person name="Kronmiller B."/>
            <person name="Carlson J."/>
            <person name="Svirskas R."/>
            <person name="Patel S."/>
            <person name="Frise E."/>
            <person name="Wheeler D.A."/>
            <person name="Lewis S.E."/>
            <person name="Rubin G.M."/>
            <person name="Ashburner M."/>
            <person name="Celniker S.E."/>
        </authorList>
    </citation>
    <scope>NUCLEOTIDE SEQUENCE [LARGE SCALE GENOMIC DNA]</scope>
    <source>
        <strain evidence="17">Berkeley</strain>
    </source>
</reference>
<dbReference type="AGR" id="FB:FBgn0038887"/>
<reference evidence="17" key="3">
    <citation type="journal article" date="2002" name="Genome Biol.">
        <title>Annotation of the Drosophila melanogaster euchromatic genome: a systematic review.</title>
        <authorList>
            <person name="Misra S."/>
            <person name="Crosby M.A."/>
            <person name="Mungall C.J."/>
            <person name="Matthews B.B."/>
            <person name="Campbell K.S."/>
            <person name="Hradecky P."/>
            <person name="Huang Y."/>
            <person name="Kaminker J.S."/>
            <person name="Millburn G.H."/>
            <person name="Prochnik S.E."/>
            <person name="Smith C.D."/>
            <person name="Tupy J.L."/>
            <person name="Whitfied E.J."/>
            <person name="Bayraktaroglu L."/>
            <person name="Berman B.P."/>
            <person name="Bettencourt B.R."/>
            <person name="Celniker S.E."/>
            <person name="de Grey A.D."/>
            <person name="Drysdale R.A."/>
            <person name="Harris N.L."/>
            <person name="Richter J."/>
            <person name="Russo S."/>
            <person name="Schroeder A.J."/>
            <person name="Shu S.Q."/>
            <person name="Stapleton M."/>
            <person name="Yamada C."/>
            <person name="Ashburner M."/>
            <person name="Gelbart W.M."/>
            <person name="Rubin G.M."/>
            <person name="Lewis S.E."/>
        </authorList>
    </citation>
    <scope>GENOME REANNOTATION</scope>
    <source>
        <strain evidence="17">Berkeley</strain>
    </source>
</reference>
<dbReference type="InterPro" id="IPR015172">
    <property type="entry name" value="MIF4G-like_typ-1"/>
</dbReference>
<comment type="subcellular location">
    <subcellularLocation>
        <location evidence="1">Nucleus</location>
    </subcellularLocation>
</comment>
<evidence type="ECO:0000313" key="17">
    <source>
        <dbReference type="Proteomes" id="UP000000803"/>
    </source>
</evidence>
<evidence type="ECO:0000256" key="3">
    <source>
        <dbReference type="ARBA" id="ARBA00011361"/>
    </source>
</evidence>
<reference evidence="17" key="2">
    <citation type="journal article" date="2002" name="Genome Biol.">
        <title>Finishing a whole-genome shotgun: release 3 of the Drosophila melanogaster euchromatic genome sequence.</title>
        <authorList>
            <person name="Celniker S.E."/>
            <person name="Wheeler D.A."/>
            <person name="Kronmiller B."/>
            <person name="Carlson J.W."/>
            <person name="Halpern A."/>
            <person name="Patel S."/>
            <person name="Adams M."/>
            <person name="Champe M."/>
            <person name="Dugan S.P."/>
            <person name="Frise E."/>
            <person name="Hodgson A."/>
            <person name="George R.A."/>
            <person name="Hoskins R.A."/>
            <person name="Laverty T."/>
            <person name="Muzny D.M."/>
            <person name="Nelson C.R."/>
            <person name="Pacleb J.M."/>
            <person name="Park S."/>
            <person name="Pfeiffer B.D."/>
            <person name="Richards S."/>
            <person name="Sodergren E.J."/>
            <person name="Svirskas R."/>
            <person name="Tabor P.E."/>
            <person name="Wan K."/>
            <person name="Stapleton M."/>
            <person name="Sutton G.G."/>
            <person name="Venter C."/>
            <person name="Weinstock G."/>
            <person name="Scherer S.E."/>
            <person name="Myers E.W."/>
            <person name="Gibbs R.A."/>
            <person name="Rubin G.M."/>
        </authorList>
    </citation>
    <scope>NUCLEOTIDE SEQUENCE [LARGE SCALE GENOMIC DNA]</scope>
    <source>
        <strain evidence="17">Berkeley</strain>
    </source>
</reference>
<evidence type="ECO:0000256" key="4">
    <source>
        <dbReference type="ARBA" id="ARBA00019879"/>
    </source>
</evidence>
<evidence type="ECO:0000256" key="6">
    <source>
        <dbReference type="ARBA" id="ARBA00023042"/>
    </source>
</evidence>
<evidence type="ECO:0000256" key="8">
    <source>
        <dbReference type="ARBA" id="ARBA00023187"/>
    </source>
</evidence>
<reference evidence="15" key="13">
    <citation type="journal article" date="2015" name="Genome Res.">
        <title>The Release 6 reference sequence of the Drosophila melanogaster genome.</title>
        <authorList>
            <person name="Hoskins R.A."/>
            <person name="Carlson J.W."/>
            <person name="Wan K.H."/>
            <person name="Park S."/>
            <person name="Mendez I."/>
            <person name="Galle S.E."/>
            <person name="Booth B.W."/>
            <person name="Pfeiffer B.D."/>
            <person name="George R.A."/>
            <person name="Svirskas R."/>
            <person name="Krzywinski M."/>
            <person name="Schein J."/>
            <person name="Accardo M.C."/>
            <person name="Damia E."/>
            <person name="Messina G."/>
            <person name="Mendez-Lago M."/>
            <person name="de Pablos B."/>
            <person name="Demakova O.V."/>
            <person name="Andreyeva E.N."/>
            <person name="Boldyreva L.V."/>
            <person name="Marra M."/>
            <person name="Carvalho A.B."/>
            <person name="Dimitri P."/>
            <person name="Villasante A."/>
            <person name="Zhimulev I.F."/>
            <person name="Rubin G.M."/>
            <person name="Karpen G.H."/>
            <person name="Celniker S.E."/>
        </authorList>
    </citation>
    <scope>NUCLEOTIDE SEQUENCE</scope>
</reference>
<reference evidence="15 17" key="10">
    <citation type="journal article" date="2007" name="Science">
        <title>Sequence finishing and mapping of Drosophila melanogaster heterochromatin.</title>
        <authorList>
            <person name="Hoskins R.A."/>
            <person name="Carlson J.W."/>
            <person name="Kennedy C."/>
            <person name="Acevedo D."/>
            <person name="Evans-Holm M."/>
            <person name="Frise E."/>
            <person name="Wan K.H."/>
            <person name="Park S."/>
            <person name="Mendez-Lago M."/>
            <person name="Rossi F."/>
            <person name="Villasante A."/>
            <person name="Dimitri P."/>
            <person name="Karpen G.H."/>
            <person name="Celniker S.E."/>
        </authorList>
    </citation>
    <scope>NUCLEOTIDE SEQUENCE [LARGE SCALE GENOMIC DNA]</scope>
    <source>
        <strain evidence="17">Berkeley</strain>
    </source>
</reference>
<dbReference type="SMR" id="Q4V551"/>
<keyword evidence="8" id="KW-0508">mRNA splicing</keyword>
<dbReference type="GeneID" id="42539"/>
<dbReference type="InterPro" id="IPR003890">
    <property type="entry name" value="MIF4G-like_typ-3"/>
</dbReference>
<name>Q4V551_DROME</name>
<dbReference type="InterPro" id="IPR016024">
    <property type="entry name" value="ARM-type_fold"/>
</dbReference>
<dbReference type="Pfam" id="PF09090">
    <property type="entry name" value="MIF4G_like_2"/>
    <property type="match status" value="1"/>
</dbReference>
<dbReference type="AlphaFoldDB" id="Q4V551"/>
<evidence type="ECO:0000256" key="11">
    <source>
        <dbReference type="ARBA" id="ARBA00030965"/>
    </source>
</evidence>
<dbReference type="GO" id="GO:0003729">
    <property type="term" value="F:mRNA binding"/>
    <property type="evidence" value="ECO:0000318"/>
    <property type="project" value="GO_Central"/>
</dbReference>
<keyword evidence="9" id="KW-0539">Nucleus</keyword>
<dbReference type="EMBL" id="BT022776">
    <property type="protein sequence ID" value="AAY55192.1"/>
    <property type="molecule type" value="mRNA"/>
</dbReference>
<reference evidence="15" key="11">
    <citation type="journal article" date="2015" name="G3 (Bethesda)">
        <title>Gene Model Annotations for Drosophila melanogaster: Impact of High-Throughput Data.</title>
        <authorList>
            <consortium name="FlyBase Consortium"/>
            <person name="Matthews B.B."/>
            <person name="Dos Santos G."/>
            <person name="Crosby M.A."/>
            <person name="Emmert D.B."/>
            <person name="St Pierre S.E."/>
            <person name="Gramates L.S."/>
            <person name="Zhou P."/>
            <person name="Schroeder A.J."/>
            <person name="Falls K."/>
            <person name="Strelets V."/>
            <person name="Russo S.M."/>
            <person name="Gelbart W.M."/>
            <person name="null"/>
        </authorList>
    </citation>
    <scope>NUCLEOTIDE SEQUENCE</scope>
</reference>
<dbReference type="STRING" id="7227.FBpp0112173"/>
<reference evidence="15" key="12">
    <citation type="journal article" date="2015" name="G3 (Bethesda)">
        <title>Gene Model Annotations for Drosophila melanogaster: The Rule-Benders.</title>
        <authorList>
            <consortium name="FlyBase Consortium"/>
            <person name="Crosby M.A."/>
            <person name="Gramates L.S."/>
            <person name="Dos Santos G."/>
            <person name="Matthews B.B."/>
            <person name="St Pierre S.E."/>
            <person name="Zhou P."/>
            <person name="Schroeder A.J."/>
            <person name="Falls K."/>
            <person name="Emmert D.B."/>
            <person name="Russo S.M."/>
            <person name="Gelbart W.M."/>
            <person name="null"/>
        </authorList>
    </citation>
    <scope>NUCLEOTIDE SEQUENCE</scope>
</reference>
<dbReference type="RefSeq" id="NP_001097861.1">
    <property type="nucleotide sequence ID" value="NM_001104391.3"/>
</dbReference>
<dbReference type="GO" id="GO:0005634">
    <property type="term" value="C:nucleus"/>
    <property type="evidence" value="ECO:0000318"/>
    <property type="project" value="GO_Central"/>
</dbReference>
<comment type="subunit">
    <text evidence="3">Component of the nuclear cap-binding complex (CBC), a heterodimer composed of Cbp80 and Cbp20 that interacts with m7GpppG-capped RNA.</text>
</comment>
<evidence type="ECO:0000256" key="2">
    <source>
        <dbReference type="ARBA" id="ARBA00007413"/>
    </source>
</evidence>
<evidence type="ECO:0000313" key="14">
    <source>
        <dbReference type="EMBL" id="AAY55221.1"/>
    </source>
</evidence>
<dbReference type="VEuPathDB" id="VectorBase:FBgn0038887"/>
<reference evidence="15 17" key="6">
    <citation type="journal article" date="2005" name="PLoS Comput. Biol.">
        <title>Combined evidence annotation of transposable elements in genome sequences.</title>
        <authorList>
            <person name="Quesneville H."/>
            <person name="Bergman C.M."/>
            <person name="Andrieu O."/>
            <person name="Autard D."/>
            <person name="Nouaud D."/>
            <person name="Ashburner M."/>
            <person name="Anxolabehere D."/>
        </authorList>
    </citation>
    <scope>NUCLEOTIDE SEQUENCE [LARGE SCALE GENOMIC DNA]</scope>
    <source>
        <strain evidence="17">Berkeley</strain>
    </source>
</reference>
<dbReference type="UCSC" id="CG7907-RB">
    <property type="organism name" value="d. melanogaster"/>
</dbReference>
<dbReference type="BioGRID-ORCS" id="42539">
    <property type="hits" value="0 hits in 1 CRISPR screen"/>
</dbReference>
<dbReference type="EMBL" id="AE014297">
    <property type="protein sequence ID" value="ABW08722.1"/>
    <property type="molecule type" value="Genomic_DNA"/>
</dbReference>
<comment type="function">
    <text evidence="10">Component of the cap-binding complex (CBC), which binds cotranscriptionally to the 5'-cap of pre-mRNAs and is involved in various processes such as pre-mRNA splicing and RNA-mediated gene silencing (RNAi). The CBC complex is involved in miRNA-mediated RNA interference via its interaction with Ars2 and is required for primary microRNAs (miRNAs) processing. Also involved in innate immunity via the short interfering RNAs (siRNAs) processing machinery by restricting the viral RNA production. In the CBC complex, Cbp80 does not bind directly capped RNAs (m7GpppG-capped RNA) but is required to stabilize the movement of the N-terminal loop of Cbp20 and lock the CBC into a high affinity cap-binding state with the cap structure.</text>
</comment>
<dbReference type="GO" id="GO:0000184">
    <property type="term" value="P:nuclear-transcribed mRNA catabolic process, nonsense-mediated decay"/>
    <property type="evidence" value="ECO:0000318"/>
    <property type="project" value="GO_Central"/>
</dbReference>
<keyword evidence="7" id="KW-0943">RNA-mediated gene silencing</keyword>
<dbReference type="Pfam" id="PF09088">
    <property type="entry name" value="MIF4G_like"/>
    <property type="match status" value="1"/>
</dbReference>
<dbReference type="FunCoup" id="Q4V551">
    <property type="interactions" value="364"/>
</dbReference>
<organism evidence="14">
    <name type="scientific">Drosophila melanogaster</name>
    <name type="common">Fruit fly</name>
    <dbReference type="NCBI Taxonomy" id="7227"/>
    <lineage>
        <taxon>Eukaryota</taxon>
        <taxon>Metazoa</taxon>
        <taxon>Ecdysozoa</taxon>
        <taxon>Arthropoda</taxon>
        <taxon>Hexapoda</taxon>
        <taxon>Insecta</taxon>
        <taxon>Pterygota</taxon>
        <taxon>Neoptera</taxon>
        <taxon>Endopterygota</taxon>
        <taxon>Diptera</taxon>
        <taxon>Brachycera</taxon>
        <taxon>Muscomorpha</taxon>
        <taxon>Ephydroidea</taxon>
        <taxon>Drosophilidae</taxon>
        <taxon>Drosophila</taxon>
        <taxon>Sophophora</taxon>
    </lineage>
</organism>
<feature type="region of interest" description="Disordered" evidence="12">
    <location>
        <begin position="1"/>
        <end position="22"/>
    </location>
</feature>
<dbReference type="FlyBase" id="FBgn0038887">
    <property type="gene designation" value="CG7907"/>
</dbReference>
<dbReference type="GO" id="GO:0000339">
    <property type="term" value="F:RNA cap binding"/>
    <property type="evidence" value="ECO:0000318"/>
    <property type="project" value="GO_Central"/>
</dbReference>
<dbReference type="DNASU" id="42539"/>
<evidence type="ECO:0000256" key="7">
    <source>
        <dbReference type="ARBA" id="ARBA00023158"/>
    </source>
</evidence>
<dbReference type="FunFam" id="1.25.40.180:FF:000010">
    <property type="entry name" value="Nuclear cap-binding protein subunit 1"/>
    <property type="match status" value="1"/>
</dbReference>
<reference evidence="15 17" key="9">
    <citation type="journal article" date="2007" name="Science">
        <title>The Release 5.1 annotation of Drosophila melanogaster heterochromatin.</title>
        <authorList>
            <person name="Smith C.D."/>
            <person name="Shu S."/>
            <person name="Mungall C.J."/>
            <person name="Karpen G.H."/>
        </authorList>
    </citation>
    <scope>NUCLEOTIDE SEQUENCE [LARGE SCALE GENOMIC DNA]</scope>
    <source>
        <strain evidence="17">Berkeley</strain>
    </source>
</reference>
<evidence type="ECO:0000256" key="10">
    <source>
        <dbReference type="ARBA" id="ARBA00024736"/>
    </source>
</evidence>
<evidence type="ECO:0000256" key="5">
    <source>
        <dbReference type="ARBA" id="ARBA00022664"/>
    </source>
</evidence>
<reference evidence="15" key="8">
    <citation type="submission" date="2006-08" db="EMBL/GenBank/DDBJ databases">
        <authorList>
            <person name="Celniker S."/>
            <person name="Carlson J."/>
            <person name="Wan K."/>
            <person name="Frise E."/>
            <person name="Hoskins R."/>
            <person name="Park S."/>
            <person name="Svirskas R."/>
            <person name="Rubin G."/>
        </authorList>
    </citation>
    <scope>NUCLEOTIDE SEQUENCE</scope>
</reference>
<dbReference type="OMA" id="GCKSFTH"/>
<evidence type="ECO:0000313" key="16">
    <source>
        <dbReference type="FlyBase" id="FBgn0038887"/>
    </source>
</evidence>
<feature type="domain" description="MIF4G" evidence="13">
    <location>
        <begin position="27"/>
        <end position="243"/>
    </location>
</feature>
<dbReference type="SUPFAM" id="SSF48371">
    <property type="entry name" value="ARM repeat"/>
    <property type="match status" value="3"/>
</dbReference>
<dbReference type="HOGENOM" id="CLU_013207_0_0_1"/>
<dbReference type="OrthoDB" id="10252707at2759"/>
<dbReference type="eggNOG" id="KOG1104">
    <property type="taxonomic scope" value="Eukaryota"/>
</dbReference>
<reference evidence="15" key="15">
    <citation type="submission" date="2024-06" db="EMBL/GenBank/DDBJ databases">
        <title>Drosophila melanogaster release 4 sequence.</title>
        <authorList>
            <consortium name="Berkeley Drosophila Genome Project"/>
            <person name="Celniker S."/>
            <person name="Carlson J."/>
            <person name="Wan K."/>
            <person name="Pfeiffer B."/>
            <person name="Frise E."/>
            <person name="George R."/>
            <person name="Hoskins R."/>
            <person name="Stapleton M."/>
            <person name="Pacleb J."/>
            <person name="Park S."/>
            <person name="Svirskas R."/>
            <person name="Smith E."/>
            <person name="Yu C."/>
            <person name="Rubin G."/>
        </authorList>
    </citation>
    <scope>NUCLEOTIDE SEQUENCE</scope>
</reference>
<dbReference type="EMBL" id="BT022805">
    <property type="protein sequence ID" value="AAY55221.1"/>
    <property type="molecule type" value="mRNA"/>
</dbReference>
<keyword evidence="17" id="KW-1185">Reference proteome</keyword>
<proteinExistence type="evidence at transcript level"/>
<reference evidence="15 17" key="1">
    <citation type="journal article" date="2000" name="Science">
        <title>The genome sequence of Drosophila melanogaster.</title>
        <authorList>
            <person name="Adams M.D."/>
            <person name="Celniker S.E."/>
            <person name="Holt R.A."/>
            <person name="Evans C.A."/>
            <person name="Gocayne J.D."/>
            <person name="Amanatides P.G."/>
            <person name="Scherer S.E."/>
            <person name="Li P.W."/>
            <person name="Hoskins R.A."/>
            <person name="Galle R.F."/>
            <person name="George R.A."/>
            <person name="Lewis S.E."/>
            <person name="Richards S."/>
            <person name="Ashburner M."/>
            <person name="Henderson S.N."/>
            <person name="Sutton G.G."/>
            <person name="Wortman J.R."/>
            <person name="Yandell M.D."/>
            <person name="Zhang Q."/>
            <person name="Chen L.X."/>
            <person name="Brandon R.C."/>
            <person name="Rogers Y.H."/>
            <person name="Blazej R.G."/>
            <person name="Champe M."/>
            <person name="Pfeiffer B.D."/>
            <person name="Wan K.H."/>
            <person name="Doyle C."/>
            <person name="Baxter E.G."/>
            <person name="Helt G."/>
            <person name="Nelson C.R."/>
            <person name="Gabor G.L."/>
            <person name="Abril J.F."/>
            <person name="Agbayani A."/>
            <person name="An H.J."/>
            <person name="Andrews-Pfannkoch C."/>
            <person name="Baldwin D."/>
            <person name="Ballew R.M."/>
            <person name="Basu A."/>
            <person name="Baxendale J."/>
            <person name="Bayraktaroglu L."/>
            <person name="Beasley E.M."/>
            <person name="Beeson K.Y."/>
            <person name="Benos P.V."/>
            <person name="Berman B.P."/>
            <person name="Bhandari D."/>
            <person name="Bolshakov S."/>
            <person name="Borkova D."/>
            <person name="Botchan M.R."/>
            <person name="Bouck J."/>
            <person name="Brokstein P."/>
            <person name="Brottier P."/>
            <person name="Burtis K.C."/>
            <person name="Busam D.A."/>
            <person name="Butler H."/>
            <person name="Cadieu E."/>
            <person name="Center A."/>
            <person name="Chandra I."/>
            <person name="Cherry J.M."/>
            <person name="Cawley S."/>
            <person name="Dahlke C."/>
            <person name="Davenport L.B."/>
            <person name="Davies P."/>
            <person name="de Pablos B."/>
            <person name="Delcher A."/>
            <person name="Deng Z."/>
            <person name="Mays A.D."/>
            <person name="Dew I."/>
            <person name="Dietz S.M."/>
            <person name="Dodson K."/>
            <person name="Doup L.E."/>
            <person name="Downes M."/>
            <person name="Dugan-Rocha S."/>
            <person name="Dunkov B.C."/>
            <person name="Dunn P."/>
            <person name="Durbin K.J."/>
            <person name="Evangelista C.C."/>
            <person name="Ferraz C."/>
            <person name="Ferriera S."/>
            <person name="Fleischmann W."/>
            <person name="Fosler C."/>
            <person name="Gabrielian A.E."/>
            <person name="Garg N.S."/>
            <person name="Gelbart W.M."/>
            <person name="Glasser K."/>
            <person name="Glodek A."/>
            <person name="Gong F."/>
            <person name="Gorrell J.H."/>
            <person name="Gu Z."/>
            <person name="Guan P."/>
            <person name="Harris M."/>
            <person name="Harris N.L."/>
            <person name="Harvey D."/>
            <person name="Heiman T.J."/>
            <person name="Hernandez J.R."/>
            <person name="Houck J."/>
            <person name="Hostin D."/>
            <person name="Houston K.A."/>
            <person name="Howland T.J."/>
            <person name="Wei M.H."/>
            <person name="Ibegwam C."/>
            <person name="Jalali M."/>
            <person name="Kalush F."/>
            <person name="Karpen G.H."/>
            <person name="Ke Z."/>
            <person name="Kennison J.A."/>
            <person name="Ketchum K.A."/>
            <person name="Kimmel B.E."/>
            <person name="Kodira C.D."/>
            <person name="Kraft C."/>
            <person name="Kravitz S."/>
            <person name="Kulp D."/>
            <person name="Lai Z."/>
            <person name="Lasko P."/>
            <person name="Lei Y."/>
            <person name="Levitsky A.A."/>
            <person name="Li J."/>
            <person name="Li Z."/>
            <person name="Liang Y."/>
            <person name="Lin X."/>
            <person name="Liu X."/>
            <person name="Mattei B."/>
            <person name="McIntosh T.C."/>
            <person name="McLeod M.P."/>
            <person name="McPherson D."/>
            <person name="Merkulov G."/>
            <person name="Milshina N.V."/>
            <person name="Mobarry C."/>
            <person name="Morris J."/>
            <person name="Moshrefi A."/>
            <person name="Mount S.M."/>
            <person name="Moy M."/>
            <person name="Murphy B."/>
            <person name="Murphy L."/>
            <person name="Muzny D.M."/>
            <person name="Nelson D.L."/>
            <person name="Nelson D.R."/>
            <person name="Nelson K.A."/>
            <person name="Nixon K."/>
            <person name="Nusskern D.R."/>
            <person name="Pacleb J.M."/>
            <person name="Palazzolo M."/>
            <person name="Pittman G.S."/>
            <person name="Pan S."/>
            <person name="Pollard J."/>
            <person name="Puri V."/>
            <person name="Reese M.G."/>
            <person name="Reinert K."/>
            <person name="Remington K."/>
            <person name="Saunders R.D."/>
            <person name="Scheeler F."/>
            <person name="Shen H."/>
            <person name="Shue B.C."/>
            <person name="Siden-Kiamos I."/>
            <person name="Simpson M."/>
            <person name="Skupski M.P."/>
            <person name="Smith T."/>
            <person name="Spier E."/>
            <person name="Spradling A.C."/>
            <person name="Stapleton M."/>
            <person name="Strong R."/>
            <person name="Sun E."/>
            <person name="Svirskas R."/>
            <person name="Tector C."/>
            <person name="Turner R."/>
            <person name="Venter E."/>
            <person name="Wang A.H."/>
            <person name="Wang X."/>
            <person name="Wang Z.Y."/>
            <person name="Wassarman D.A."/>
            <person name="Weinstock G.M."/>
            <person name="Weissenbach J."/>
            <person name="Williams S.M."/>
            <person name="WoodageT"/>
            <person name="Worley K.C."/>
            <person name="Wu D."/>
            <person name="Yang S."/>
            <person name="Yao Q.A."/>
            <person name="Ye J."/>
            <person name="Yeh R.F."/>
            <person name="Zaveri J.S."/>
            <person name="Zhan M."/>
            <person name="Zhang G."/>
            <person name="Zhao Q."/>
            <person name="Zheng L."/>
            <person name="Zheng X.H."/>
            <person name="Zhong F.N."/>
            <person name="Zhong W."/>
            <person name="Zhou X."/>
            <person name="Zhu S."/>
            <person name="Zhu X."/>
            <person name="Smith H.O."/>
            <person name="Gibbs R.A."/>
            <person name="Myers E.W."/>
            <person name="Rubin G.M."/>
            <person name="Venter J.C."/>
        </authorList>
    </citation>
    <scope>NUCLEOTIDE SEQUENCE [LARGE SCALE GENOMIC DNA]</scope>
    <source>
        <strain evidence="17">Berkeley</strain>
    </source>
</reference>
<reference evidence="14" key="7">
    <citation type="submission" date="2005-05" db="EMBL/GenBank/DDBJ databases">
        <authorList>
            <person name="Stapleton M."/>
            <person name="Carlson J."/>
            <person name="Chavez C."/>
            <person name="Frise E."/>
            <person name="George R."/>
            <person name="Pacleb J."/>
            <person name="Park S."/>
            <person name="Wan K."/>
            <person name="Yu C."/>
            <person name="Celniker S."/>
        </authorList>
    </citation>
    <scope>NUCLEOTIDE SEQUENCE</scope>
</reference>
<dbReference type="GO" id="GO:0031047">
    <property type="term" value="P:regulatory ncRNA-mediated gene silencing"/>
    <property type="evidence" value="ECO:0007669"/>
    <property type="project" value="UniProtKB-KW"/>
</dbReference>
<gene>
    <name evidence="15" type="primary">Dmel\CG7907</name>
    <name evidence="14 16" type="ORF">CG7907</name>
    <name evidence="15" type="ORF">Dmel_CG7907</name>
</gene>
<sequence length="753" mass="85875">MGRRKREDSSDEEGDDCRQKRTAETTVKTVEQLMRELSFPGHTPLELKLGNLGYLLGKGMSVDLKENLINELVICLGYYPGQASAYATLVGLINVADFEFGSECLLFMAHKVGESVHIRDWNRCRGVVHCMVDLYHCQVLPSSYILKLLAAFLKDCEALKDPDDLVGVTPQIRRDFLAYCVLSAMPLIGRDLEGETAFDKLIVSLQIYIKKRSALHTNMLSVWPDFNQRDYLELLWQQVDGMRQNHWAEPEHQLIPRPYKSFSETLSHGRIHQLRDYDLAAHEERCRYPLPRVCFRIFSCDSVGEIPNMPPPVSIERHLLEAHILDILISFHKERKICADSLLMYAASKPQLPVYYCIVEVILGEMLRLPTANWSTIAYGSILVELCKRQPDKIPQVVAQALDIIYNRLNSMSVACFDRLVNWVSHHISNFGFNCQWSKWAQGLPSPIDPSATNLQPKVVFLRELLKKCFRLSYHQRIKDVVPDILADFLPPPVLPHFKFVDETLPGAILSKDLLEAMRSPQASPEMISEIIKSSTGIGPLLKINVFTQNCLHLGSKSFSHTFGILRKYHSVFKDLVAGDPERQAAVLNGIFDVWVASDQYKFVVTEKLVTGLIIEPISVVRWIFGPSMRKELTKIYIWELLHSALRHLKRVQQKIEVVDVDDPSACDPVVKGILFTIVQRFVKTLCGAPFADEGTEEHYWFQWVLGRLEETLFIYADDFRVINNKLIKMSEDASDLRPEISKTIAAFVACVM</sequence>
<keyword evidence="5" id="KW-0507">mRNA processing</keyword>
<protein>
    <recommendedName>
        <fullName evidence="4">Nuclear cap-binding protein subunit 1</fullName>
    </recommendedName>
    <alternativeName>
        <fullName evidence="11">80 kDa nuclear cap-binding protein</fullName>
    </alternativeName>
</protein>
<dbReference type="GO" id="GO:0006406">
    <property type="term" value="P:mRNA export from nucleus"/>
    <property type="evidence" value="ECO:0007669"/>
    <property type="project" value="InterPro"/>
</dbReference>
<dbReference type="PANTHER" id="PTHR12412:SF2">
    <property type="entry name" value="NUCLEAR CAP-BINDING PROTEIN SUBUNIT 1"/>
    <property type="match status" value="1"/>
</dbReference>
<evidence type="ECO:0000259" key="13">
    <source>
        <dbReference type="SMART" id="SM00543"/>
    </source>
</evidence>
<dbReference type="KEGG" id="dme:Dmel_CG7907"/>
<dbReference type="RefSeq" id="NP_001097860.1">
    <property type="nucleotide sequence ID" value="NM_001104390.2"/>
</dbReference>
<keyword evidence="6" id="KW-0506">mRNA capping</keyword>
<dbReference type="GO" id="GO:0006370">
    <property type="term" value="P:7-methylguanosine mRNA capping"/>
    <property type="evidence" value="ECO:0007669"/>
    <property type="project" value="UniProtKB-KW"/>
</dbReference>
<accession>Q4V551</accession>